<sequence>MSEVPVITLCTTDEVLRGSAAGALLCDIPGAVVLQHDIDVRTGVLRRVVYDASGVRSDTERRLEHACASCATREDILPTLEELVAQRPAAVVLALPTAIEAVPVLHALRKVPGAVPAGVATVVDLDALLEDLTSGDRLADRGLGAAPEDDRTIGEVVVGQLETADVVLVSGDGDERAQALVAHLAGPDRLAPWYAVPADRLLDARPDPRRGDLLTVSATGADPAEDVWTVDLSSWRPVHPDRLMERAEELGGTAVRSKGHFWVASRPRLACAWDGAVGDVSIGRIGAWDGEPRTHLVVTGVGGEPRRVVDAFEEVLLTDVELVGGLGTWTGEGDGLDPWLGAVGDAV</sequence>
<dbReference type="PANTHER" id="PTHR43603:SF1">
    <property type="entry name" value="ZINC-REGULATED GTPASE METALLOPROTEIN ACTIVATOR 1"/>
    <property type="match status" value="1"/>
</dbReference>
<dbReference type="RefSeq" id="WP_110853938.1">
    <property type="nucleotide sequence ID" value="NZ_QKLZ01000024.1"/>
</dbReference>
<dbReference type="Pfam" id="PF07683">
    <property type="entry name" value="CobW_C"/>
    <property type="match status" value="1"/>
</dbReference>
<dbReference type="PANTHER" id="PTHR43603">
    <property type="entry name" value="COBW DOMAIN-CONTAINING PROTEIN DDB_G0274527"/>
    <property type="match status" value="1"/>
</dbReference>
<dbReference type="SMART" id="SM00833">
    <property type="entry name" value="CobW_C"/>
    <property type="match status" value="1"/>
</dbReference>
<name>A0A2Y9AT79_9MICO</name>
<reference evidence="2 3" key="1">
    <citation type="submission" date="2016-10" db="EMBL/GenBank/DDBJ databases">
        <authorList>
            <person name="Cai Z."/>
        </authorList>
    </citation>
    <scope>NUCLEOTIDE SEQUENCE [LARGE SCALE GENOMIC DNA]</scope>
    <source>
        <strain evidence="2 3">CGMCC 1.10826</strain>
    </source>
</reference>
<dbReference type="SUPFAM" id="SSF90002">
    <property type="entry name" value="Hypothetical protein YjiA, C-terminal domain"/>
    <property type="match status" value="1"/>
</dbReference>
<evidence type="ECO:0000313" key="3">
    <source>
        <dbReference type="Proteomes" id="UP000250222"/>
    </source>
</evidence>
<dbReference type="AlphaFoldDB" id="A0A2Y9AT79"/>
<keyword evidence="3" id="KW-1185">Reference proteome</keyword>
<feature type="domain" description="CobW C-terminal" evidence="1">
    <location>
        <begin position="227"/>
        <end position="316"/>
    </location>
</feature>
<evidence type="ECO:0000259" key="1">
    <source>
        <dbReference type="SMART" id="SM00833"/>
    </source>
</evidence>
<dbReference type="InterPro" id="IPR011629">
    <property type="entry name" value="CobW-like_C"/>
</dbReference>
<dbReference type="OrthoDB" id="9808822at2"/>
<evidence type="ECO:0000313" key="2">
    <source>
        <dbReference type="EMBL" id="SSA47275.1"/>
    </source>
</evidence>
<dbReference type="InterPro" id="IPR027417">
    <property type="entry name" value="P-loop_NTPase"/>
</dbReference>
<gene>
    <name evidence="2" type="ORF">SAMN05216184_12419</name>
</gene>
<dbReference type="Gene3D" id="3.40.50.300">
    <property type="entry name" value="P-loop containing nucleotide triphosphate hydrolases"/>
    <property type="match status" value="1"/>
</dbReference>
<proteinExistence type="predicted"/>
<protein>
    <submittedName>
        <fullName evidence="2">GTPase, G3E family</fullName>
    </submittedName>
</protein>
<accession>A0A2Y9AT79</accession>
<dbReference type="Proteomes" id="UP000250222">
    <property type="component" value="Unassembled WGS sequence"/>
</dbReference>
<dbReference type="EMBL" id="UETB01000024">
    <property type="protein sequence ID" value="SSA47275.1"/>
    <property type="molecule type" value="Genomic_DNA"/>
</dbReference>
<organism evidence="2 3">
    <name type="scientific">Georgenia satyanarayanai</name>
    <dbReference type="NCBI Taxonomy" id="860221"/>
    <lineage>
        <taxon>Bacteria</taxon>
        <taxon>Bacillati</taxon>
        <taxon>Actinomycetota</taxon>
        <taxon>Actinomycetes</taxon>
        <taxon>Micrococcales</taxon>
        <taxon>Bogoriellaceae</taxon>
        <taxon>Georgenia</taxon>
    </lineage>
</organism>
<dbReference type="InterPro" id="IPR051927">
    <property type="entry name" value="Zn_Chap_cDPG_Synth"/>
</dbReference>